<name>A0A1J5R2U2_9ZZZZ</name>
<sequence length="200" mass="22329">MQPDQDARDRYHFAKLALFNVRLLGRLQSAGDGSIVKNIIEDVARNNGMMETPSLLHQATFLQFSYICLVWLWESAKGAKLETNLLAEFPSVATRLSLNLPEATQVAGEREVKDWPAVIRLLRNALGHGRVKAIDNLFEFSDQNTYGRNPESAATTITISWEHLAKISEAVIHSLTPVLWPNQPNPALKRDCAKARSPLA</sequence>
<reference evidence="1" key="1">
    <citation type="submission" date="2016-10" db="EMBL/GenBank/DDBJ databases">
        <title>Sequence of Gallionella enrichment culture.</title>
        <authorList>
            <person name="Poehlein A."/>
            <person name="Muehling M."/>
            <person name="Daniel R."/>
        </authorList>
    </citation>
    <scope>NUCLEOTIDE SEQUENCE</scope>
</reference>
<accession>A0A1J5R2U2</accession>
<gene>
    <name evidence="1" type="ORF">GALL_357330</name>
</gene>
<organism evidence="1">
    <name type="scientific">mine drainage metagenome</name>
    <dbReference type="NCBI Taxonomy" id="410659"/>
    <lineage>
        <taxon>unclassified sequences</taxon>
        <taxon>metagenomes</taxon>
        <taxon>ecological metagenomes</taxon>
    </lineage>
</organism>
<evidence type="ECO:0008006" key="2">
    <source>
        <dbReference type="Google" id="ProtNLM"/>
    </source>
</evidence>
<protein>
    <recommendedName>
        <fullName evidence="2">pEK499-p136 HEPN domain-containing protein</fullName>
    </recommendedName>
</protein>
<dbReference type="EMBL" id="MLJW01000800">
    <property type="protein sequence ID" value="OIQ82477.1"/>
    <property type="molecule type" value="Genomic_DNA"/>
</dbReference>
<dbReference type="AlphaFoldDB" id="A0A1J5R2U2"/>
<proteinExistence type="predicted"/>
<evidence type="ECO:0000313" key="1">
    <source>
        <dbReference type="EMBL" id="OIQ82477.1"/>
    </source>
</evidence>
<comment type="caution">
    <text evidence="1">The sequence shown here is derived from an EMBL/GenBank/DDBJ whole genome shotgun (WGS) entry which is preliminary data.</text>
</comment>